<dbReference type="RefSeq" id="WP_369330962.1">
    <property type="nucleotide sequence ID" value="NZ_JAULBC010000006.1"/>
</dbReference>
<feature type="signal peptide" evidence="16">
    <location>
        <begin position="1"/>
        <end position="18"/>
    </location>
</feature>
<dbReference type="InterPro" id="IPR008969">
    <property type="entry name" value="CarboxyPept-like_regulatory"/>
</dbReference>
<evidence type="ECO:0000256" key="11">
    <source>
        <dbReference type="ARBA" id="ARBA00023136"/>
    </source>
</evidence>
<evidence type="ECO:0000256" key="4">
    <source>
        <dbReference type="ARBA" id="ARBA00022452"/>
    </source>
</evidence>
<evidence type="ECO:0000256" key="10">
    <source>
        <dbReference type="ARBA" id="ARBA00023077"/>
    </source>
</evidence>
<comment type="subcellular location">
    <subcellularLocation>
        <location evidence="1 14">Cell outer membrane</location>
        <topology evidence="1 14">Multi-pass membrane protein</topology>
    </subcellularLocation>
</comment>
<evidence type="ECO:0000313" key="20">
    <source>
        <dbReference type="Proteomes" id="UP001560573"/>
    </source>
</evidence>
<evidence type="ECO:0000256" key="2">
    <source>
        <dbReference type="ARBA" id="ARBA00009810"/>
    </source>
</evidence>
<feature type="chain" id="PRO_5047340720" evidence="16">
    <location>
        <begin position="19"/>
        <end position="794"/>
    </location>
</feature>
<proteinExistence type="inferred from homology"/>
<evidence type="ECO:0000256" key="15">
    <source>
        <dbReference type="RuleBase" id="RU003357"/>
    </source>
</evidence>
<evidence type="ECO:0000256" key="7">
    <source>
        <dbReference type="ARBA" id="ARBA00022729"/>
    </source>
</evidence>
<sequence>MKLFLIPFLLLLPSYVFSNENNGTIRGTVSTSDGMPAAFVSVRIENSGKGDITDDQGNFEIKKLSPGNCILRFSLLGYVDSTINVHIKQNETTFITVQLDQTYAELKKITVVANLDSKHVEIKPSESLRLNLPLNEIPQNIAVVTHQTMADQGLLSTTEATRNVSGVEKINGGLNDYSLIIRGTDATYNVVRNGVGNFWWNQQEDAAMLEKIELIKGPAGFMMSEAEPGGIVNIVTKQPSKESISNINVGFGSYNMIRLTADIGGTFSKSSKFSYRFNAGVHRQNRSFQFGTASRYFVCAAVKYDLTKKISFTAEYNLMKAETKGNNTDLPSIDGKMLMLPRNFAVADASTDKVAPSDNYFRIHFKHIFNDNWQLNAQLAYIDGSYIFHWLQTDPSLQVTNDTLYRYVNHEEWRNFSKVAQFFFDGKFKTTAKIEHKLLLGIDCYSAGTDDQIKDTYGQKKFGLYIPRPQYYLPVDSLRNTQFSDTFYQKVRFNNVTIYLQDHIKIAEKLVITLAGHFTHATFYDTGTSVPDYQKNNIYNVVTPRMGLTWLFTKDISIYAMYDQSFAPEIAPVYNHTPLRPLTGSDIEAGMKAYFFDKKLNINFSVFQITKNNTLSADPAHPGFNIQTGQVTSKGIEVDINGNITHSLTIAGNYAYTDARITKDSSGLVGLRIFGTPDHYANLWLKYIVLHHKSGGLSFAIGYQHMGKRSAVDPGWASGDPVNYLPVYNLFDAALSYSINRFNICLNVYNLTNTDYAAMGYFNSAIKEWRYTPGEPINFRLSIGINLVHLKKSK</sequence>
<dbReference type="InterPro" id="IPR039426">
    <property type="entry name" value="TonB-dep_rcpt-like"/>
</dbReference>
<dbReference type="Pfam" id="PF07715">
    <property type="entry name" value="Plug"/>
    <property type="match status" value="1"/>
</dbReference>
<evidence type="ECO:0000259" key="18">
    <source>
        <dbReference type="Pfam" id="PF07715"/>
    </source>
</evidence>
<evidence type="ECO:0000259" key="17">
    <source>
        <dbReference type="Pfam" id="PF00593"/>
    </source>
</evidence>
<dbReference type="EMBL" id="JAULBC010000006">
    <property type="protein sequence ID" value="MEX6689555.1"/>
    <property type="molecule type" value="Genomic_DNA"/>
</dbReference>
<dbReference type="Proteomes" id="UP001560573">
    <property type="component" value="Unassembled WGS sequence"/>
</dbReference>
<dbReference type="Pfam" id="PF00593">
    <property type="entry name" value="TonB_dep_Rec_b-barrel"/>
    <property type="match status" value="1"/>
</dbReference>
<keyword evidence="8" id="KW-0408">Iron</keyword>
<evidence type="ECO:0000256" key="12">
    <source>
        <dbReference type="ARBA" id="ARBA00023170"/>
    </source>
</evidence>
<dbReference type="Gene3D" id="2.60.40.1120">
    <property type="entry name" value="Carboxypeptidase-like, regulatory domain"/>
    <property type="match status" value="1"/>
</dbReference>
<name>A0ABV3ZJ08_9BACT</name>
<dbReference type="InterPro" id="IPR012910">
    <property type="entry name" value="Plug_dom"/>
</dbReference>
<evidence type="ECO:0000313" key="19">
    <source>
        <dbReference type="EMBL" id="MEX6689555.1"/>
    </source>
</evidence>
<dbReference type="CDD" id="cd01347">
    <property type="entry name" value="ligand_gated_channel"/>
    <property type="match status" value="1"/>
</dbReference>
<feature type="domain" description="TonB-dependent receptor-like beta-barrel" evidence="17">
    <location>
        <begin position="357"/>
        <end position="751"/>
    </location>
</feature>
<keyword evidence="10 15" id="KW-0798">TonB box</keyword>
<dbReference type="NCBIfam" id="TIGR01783">
    <property type="entry name" value="TonB-siderophor"/>
    <property type="match status" value="1"/>
</dbReference>
<keyword evidence="9" id="KW-0406">Ion transport</keyword>
<dbReference type="InterPro" id="IPR010105">
    <property type="entry name" value="TonB_sidphr_rcpt"/>
</dbReference>
<comment type="similarity">
    <text evidence="2 14 15">Belongs to the TonB-dependent receptor family.</text>
</comment>
<dbReference type="InterPro" id="IPR037066">
    <property type="entry name" value="Plug_dom_sf"/>
</dbReference>
<dbReference type="PROSITE" id="PS52016">
    <property type="entry name" value="TONB_DEPENDENT_REC_3"/>
    <property type="match status" value="1"/>
</dbReference>
<feature type="domain" description="TonB-dependent receptor plug" evidence="18">
    <location>
        <begin position="134"/>
        <end position="231"/>
    </location>
</feature>
<evidence type="ECO:0000256" key="9">
    <source>
        <dbReference type="ARBA" id="ARBA00023065"/>
    </source>
</evidence>
<dbReference type="Gene3D" id="2.170.130.10">
    <property type="entry name" value="TonB-dependent receptor, plug domain"/>
    <property type="match status" value="1"/>
</dbReference>
<keyword evidence="12 19" id="KW-0675">Receptor</keyword>
<reference evidence="19 20" key="1">
    <citation type="submission" date="2023-07" db="EMBL/GenBank/DDBJ databases">
        <authorList>
            <person name="Lian W.-H."/>
        </authorList>
    </citation>
    <scope>NUCLEOTIDE SEQUENCE [LARGE SCALE GENOMIC DNA]</scope>
    <source>
        <strain evidence="19 20">SYSU DXS3180</strain>
    </source>
</reference>
<dbReference type="InterPro" id="IPR036942">
    <property type="entry name" value="Beta-barrel_TonB_sf"/>
</dbReference>
<keyword evidence="11 14" id="KW-0472">Membrane</keyword>
<comment type="caution">
    <text evidence="19">The sequence shown here is derived from an EMBL/GenBank/DDBJ whole genome shotgun (WGS) entry which is preliminary data.</text>
</comment>
<dbReference type="PANTHER" id="PTHR32552:SF68">
    <property type="entry name" value="FERRICHROME OUTER MEMBRANE TRANSPORTER_PHAGE RECEPTOR"/>
    <property type="match status" value="1"/>
</dbReference>
<keyword evidence="4 14" id="KW-1134">Transmembrane beta strand</keyword>
<keyword evidence="3 14" id="KW-0813">Transport</keyword>
<gene>
    <name evidence="19" type="ORF">QTN47_18750</name>
</gene>
<evidence type="ECO:0000256" key="6">
    <source>
        <dbReference type="ARBA" id="ARBA00022692"/>
    </source>
</evidence>
<evidence type="ECO:0000256" key="16">
    <source>
        <dbReference type="SAM" id="SignalP"/>
    </source>
</evidence>
<dbReference type="InterPro" id="IPR000531">
    <property type="entry name" value="Beta-barrel_TonB"/>
</dbReference>
<evidence type="ECO:0000256" key="14">
    <source>
        <dbReference type="PROSITE-ProRule" id="PRU01360"/>
    </source>
</evidence>
<evidence type="ECO:0000256" key="5">
    <source>
        <dbReference type="ARBA" id="ARBA00022496"/>
    </source>
</evidence>
<protein>
    <submittedName>
        <fullName evidence="19">TonB-dependent receptor</fullName>
    </submittedName>
</protein>
<evidence type="ECO:0000256" key="13">
    <source>
        <dbReference type="ARBA" id="ARBA00023237"/>
    </source>
</evidence>
<dbReference type="Gene3D" id="2.40.170.20">
    <property type="entry name" value="TonB-dependent receptor, beta-barrel domain"/>
    <property type="match status" value="1"/>
</dbReference>
<keyword evidence="13 14" id="KW-0998">Cell outer membrane</keyword>
<dbReference type="SUPFAM" id="SSF49464">
    <property type="entry name" value="Carboxypeptidase regulatory domain-like"/>
    <property type="match status" value="1"/>
</dbReference>
<keyword evidence="6 14" id="KW-0812">Transmembrane</keyword>
<accession>A0ABV3ZJ08</accession>
<dbReference type="SUPFAM" id="SSF56935">
    <property type="entry name" value="Porins"/>
    <property type="match status" value="1"/>
</dbReference>
<keyword evidence="7 16" id="KW-0732">Signal</keyword>
<organism evidence="19 20">
    <name type="scientific">Danxiaibacter flavus</name>
    <dbReference type="NCBI Taxonomy" id="3049108"/>
    <lineage>
        <taxon>Bacteria</taxon>
        <taxon>Pseudomonadati</taxon>
        <taxon>Bacteroidota</taxon>
        <taxon>Chitinophagia</taxon>
        <taxon>Chitinophagales</taxon>
        <taxon>Chitinophagaceae</taxon>
        <taxon>Danxiaibacter</taxon>
    </lineage>
</organism>
<dbReference type="PANTHER" id="PTHR32552">
    <property type="entry name" value="FERRICHROME IRON RECEPTOR-RELATED"/>
    <property type="match status" value="1"/>
</dbReference>
<dbReference type="Pfam" id="PF13715">
    <property type="entry name" value="CarbopepD_reg_2"/>
    <property type="match status" value="1"/>
</dbReference>
<evidence type="ECO:0000256" key="8">
    <source>
        <dbReference type="ARBA" id="ARBA00023004"/>
    </source>
</evidence>
<evidence type="ECO:0000256" key="3">
    <source>
        <dbReference type="ARBA" id="ARBA00022448"/>
    </source>
</evidence>
<evidence type="ECO:0000256" key="1">
    <source>
        <dbReference type="ARBA" id="ARBA00004571"/>
    </source>
</evidence>
<keyword evidence="5" id="KW-0410">Iron transport</keyword>
<keyword evidence="20" id="KW-1185">Reference proteome</keyword>